<evidence type="ECO:0000313" key="2">
    <source>
        <dbReference type="Proteomes" id="UP000092445"/>
    </source>
</evidence>
<dbReference type="AlphaFoldDB" id="A0A1A9ZUF6"/>
<proteinExistence type="predicted"/>
<organism evidence="1 2">
    <name type="scientific">Glossina pallidipes</name>
    <name type="common">Tsetse fly</name>
    <dbReference type="NCBI Taxonomy" id="7398"/>
    <lineage>
        <taxon>Eukaryota</taxon>
        <taxon>Metazoa</taxon>
        <taxon>Ecdysozoa</taxon>
        <taxon>Arthropoda</taxon>
        <taxon>Hexapoda</taxon>
        <taxon>Insecta</taxon>
        <taxon>Pterygota</taxon>
        <taxon>Neoptera</taxon>
        <taxon>Endopterygota</taxon>
        <taxon>Diptera</taxon>
        <taxon>Brachycera</taxon>
        <taxon>Muscomorpha</taxon>
        <taxon>Hippoboscoidea</taxon>
        <taxon>Glossinidae</taxon>
        <taxon>Glossina</taxon>
    </lineage>
</organism>
<dbReference type="VEuPathDB" id="VectorBase:GPAI025428"/>
<reference evidence="2" key="1">
    <citation type="submission" date="2014-03" db="EMBL/GenBank/DDBJ databases">
        <authorList>
            <person name="Aksoy S."/>
            <person name="Warren W."/>
            <person name="Wilson R.K."/>
        </authorList>
    </citation>
    <scope>NUCLEOTIDE SEQUENCE [LARGE SCALE GENOMIC DNA]</scope>
    <source>
        <strain evidence="2">IAEA</strain>
    </source>
</reference>
<evidence type="ECO:0000313" key="1">
    <source>
        <dbReference type="EnsemblMetazoa" id="GPAI025428-PA"/>
    </source>
</evidence>
<keyword evidence="2" id="KW-1185">Reference proteome</keyword>
<reference evidence="1" key="2">
    <citation type="submission" date="2020-05" db="UniProtKB">
        <authorList>
            <consortium name="EnsemblMetazoa"/>
        </authorList>
    </citation>
    <scope>IDENTIFICATION</scope>
    <source>
        <strain evidence="1">IAEA</strain>
    </source>
</reference>
<dbReference type="Proteomes" id="UP000092445">
    <property type="component" value="Unassembled WGS sequence"/>
</dbReference>
<accession>A0A1A9ZUF6</accession>
<name>A0A1A9ZUF6_GLOPL</name>
<sequence>MQSDVVTGRYNIELEFHKYEVVHVKWKYDDCDDDSLKDLQLSDIVLPESFEQLRAIPDFHYGFGDFFGYTKQTFSPQQTEANKLKNPVNFLKKVTKSPYKLKSKFPEATNAPLESSNNRIEICQIYPELHYEFNIKVIPCVSTPIN</sequence>
<protein>
    <submittedName>
        <fullName evidence="1">Uncharacterized protein</fullName>
    </submittedName>
</protein>
<dbReference type="EnsemblMetazoa" id="GPAI025428-RA">
    <property type="protein sequence ID" value="GPAI025428-PA"/>
    <property type="gene ID" value="GPAI025428"/>
</dbReference>